<evidence type="ECO:0000259" key="2">
    <source>
        <dbReference type="PROSITE" id="PS51677"/>
    </source>
</evidence>
<feature type="transmembrane region" description="Helical" evidence="1">
    <location>
        <begin position="12"/>
        <end position="35"/>
    </location>
</feature>
<keyword evidence="4" id="KW-1185">Reference proteome</keyword>
<dbReference type="GO" id="GO:0005975">
    <property type="term" value="P:carbohydrate metabolic process"/>
    <property type="evidence" value="ECO:0007669"/>
    <property type="project" value="InterPro"/>
</dbReference>
<comment type="caution">
    <text evidence="3">The sequence shown here is derived from an EMBL/GenBank/DDBJ whole genome shotgun (WGS) entry which is preliminary data.</text>
</comment>
<dbReference type="PROSITE" id="PS51677">
    <property type="entry name" value="NODB"/>
    <property type="match status" value="1"/>
</dbReference>
<keyword evidence="1" id="KW-0812">Transmembrane</keyword>
<gene>
    <name evidence="3" type="ORF">U472_06625</name>
</gene>
<dbReference type="OrthoDB" id="61520at2"/>
<dbReference type="Proteomes" id="UP000093514">
    <property type="component" value="Unassembled WGS sequence"/>
</dbReference>
<keyword evidence="1" id="KW-1133">Transmembrane helix</keyword>
<evidence type="ECO:0000256" key="1">
    <source>
        <dbReference type="SAM" id="Phobius"/>
    </source>
</evidence>
<dbReference type="GO" id="GO:0016810">
    <property type="term" value="F:hydrolase activity, acting on carbon-nitrogen (but not peptide) bonds"/>
    <property type="evidence" value="ECO:0007669"/>
    <property type="project" value="InterPro"/>
</dbReference>
<name>A0A1C0AA68_9FIRM</name>
<reference evidence="3 4" key="2">
    <citation type="submission" date="2016-08" db="EMBL/GenBank/DDBJ databases">
        <title>Orenia metallireducens sp. nov. strain Z6, a Novel Metal-reducing Firmicute from the Deep Subsurface.</title>
        <authorList>
            <person name="Maxim B.I."/>
            <person name="Kenneth K."/>
            <person name="Flynn T.M."/>
            <person name="Oloughlin E.J."/>
            <person name="Locke R.A."/>
            <person name="Weber J.R."/>
            <person name="Egan S.M."/>
            <person name="Mackie R.I."/>
            <person name="Cann I.K."/>
        </authorList>
    </citation>
    <scope>NUCLEOTIDE SEQUENCE [LARGE SCALE GENOMIC DNA]</scope>
    <source>
        <strain evidence="3 4">Z6</strain>
    </source>
</reference>
<dbReference type="PANTHER" id="PTHR10587:SF80">
    <property type="entry name" value="CHITOOLIGOSACCHARIDE DEACETYLASE"/>
    <property type="match status" value="1"/>
</dbReference>
<dbReference type="RefSeq" id="WP_068716743.1">
    <property type="nucleotide sequence ID" value="NZ_LWDV01000008.1"/>
</dbReference>
<dbReference type="Pfam" id="PF01522">
    <property type="entry name" value="Polysacc_deac_1"/>
    <property type="match status" value="1"/>
</dbReference>
<reference evidence="4" key="1">
    <citation type="submission" date="2016-07" db="EMBL/GenBank/DDBJ databases">
        <authorList>
            <person name="Florea S."/>
            <person name="Webb J.S."/>
            <person name="Jaromczyk J."/>
            <person name="Schardl C.L."/>
        </authorList>
    </citation>
    <scope>NUCLEOTIDE SEQUENCE [LARGE SCALE GENOMIC DNA]</scope>
    <source>
        <strain evidence="4">Z6</strain>
    </source>
</reference>
<dbReference type="EMBL" id="LWDV01000008">
    <property type="protein sequence ID" value="OCL27149.1"/>
    <property type="molecule type" value="Genomic_DNA"/>
</dbReference>
<dbReference type="AlphaFoldDB" id="A0A1C0AA68"/>
<dbReference type="PANTHER" id="PTHR10587">
    <property type="entry name" value="GLYCOSYL TRANSFERASE-RELATED"/>
    <property type="match status" value="1"/>
</dbReference>
<dbReference type="CDD" id="cd10950">
    <property type="entry name" value="CE4_BsYlxY_like"/>
    <property type="match status" value="1"/>
</dbReference>
<dbReference type="InterPro" id="IPR002509">
    <property type="entry name" value="NODB_dom"/>
</dbReference>
<evidence type="ECO:0000313" key="4">
    <source>
        <dbReference type="Proteomes" id="UP000093514"/>
    </source>
</evidence>
<evidence type="ECO:0000313" key="3">
    <source>
        <dbReference type="EMBL" id="OCL27149.1"/>
    </source>
</evidence>
<sequence>MSRRKVRIFYLPLNRDVILGFVGLVILLSFGFIHFDKSNNINEQAVFSQQNKPIYNGPEDKQAMALTINVAWGEEFLPSMLDTLDKYNVKATFFFVGRWVEKFPDKTKEIQKRGHELGNHGFRHLHPKQLDKERLIKLIKDNEELINKTTGYKTDLFAPPYGEVDDRVAQVAAEIGYKTIMWSADTIDWQRPAPDVIINRVIDKASNGGIVLMHPTKPTAEALPQIIERLQSEGYKLVTVSELLE</sequence>
<protein>
    <submittedName>
        <fullName evidence="3">Polysaccharide deacetylase</fullName>
    </submittedName>
</protein>
<accession>A0A1C0AA68</accession>
<dbReference type="InterPro" id="IPR050248">
    <property type="entry name" value="Polysacc_deacetylase_ArnD"/>
</dbReference>
<feature type="domain" description="NodB homology" evidence="2">
    <location>
        <begin position="62"/>
        <end position="238"/>
    </location>
</feature>
<dbReference type="GO" id="GO:0016020">
    <property type="term" value="C:membrane"/>
    <property type="evidence" value="ECO:0007669"/>
    <property type="project" value="TreeGrafter"/>
</dbReference>
<proteinExistence type="predicted"/>
<dbReference type="InterPro" id="IPR011330">
    <property type="entry name" value="Glyco_hydro/deAcase_b/a-brl"/>
</dbReference>
<dbReference type="Gene3D" id="3.20.20.370">
    <property type="entry name" value="Glycoside hydrolase/deacetylase"/>
    <property type="match status" value="1"/>
</dbReference>
<keyword evidence="1" id="KW-0472">Membrane</keyword>
<organism evidence="3 4">
    <name type="scientific">Orenia metallireducens</name>
    <dbReference type="NCBI Taxonomy" id="1413210"/>
    <lineage>
        <taxon>Bacteria</taxon>
        <taxon>Bacillati</taxon>
        <taxon>Bacillota</taxon>
        <taxon>Clostridia</taxon>
        <taxon>Halanaerobiales</taxon>
        <taxon>Halobacteroidaceae</taxon>
        <taxon>Orenia</taxon>
    </lineage>
</organism>
<dbReference type="SUPFAM" id="SSF88713">
    <property type="entry name" value="Glycoside hydrolase/deacetylase"/>
    <property type="match status" value="1"/>
</dbReference>